<dbReference type="AlphaFoldDB" id="A0A3M0KL35"/>
<keyword evidence="3" id="KW-1185">Reference proteome</keyword>
<gene>
    <name evidence="2" type="ORF">DUI87_10886</name>
</gene>
<feature type="compositionally biased region" description="Basic and acidic residues" evidence="1">
    <location>
        <begin position="133"/>
        <end position="142"/>
    </location>
</feature>
<feature type="region of interest" description="Disordered" evidence="1">
    <location>
        <begin position="85"/>
        <end position="142"/>
    </location>
</feature>
<organism evidence="2 3">
    <name type="scientific">Hirundo rustica rustica</name>
    <dbReference type="NCBI Taxonomy" id="333673"/>
    <lineage>
        <taxon>Eukaryota</taxon>
        <taxon>Metazoa</taxon>
        <taxon>Chordata</taxon>
        <taxon>Craniata</taxon>
        <taxon>Vertebrata</taxon>
        <taxon>Euteleostomi</taxon>
        <taxon>Archelosauria</taxon>
        <taxon>Archosauria</taxon>
        <taxon>Dinosauria</taxon>
        <taxon>Saurischia</taxon>
        <taxon>Theropoda</taxon>
        <taxon>Coelurosauria</taxon>
        <taxon>Aves</taxon>
        <taxon>Neognathae</taxon>
        <taxon>Neoaves</taxon>
        <taxon>Telluraves</taxon>
        <taxon>Australaves</taxon>
        <taxon>Passeriformes</taxon>
        <taxon>Sylvioidea</taxon>
        <taxon>Hirundinidae</taxon>
        <taxon>Hirundo</taxon>
    </lineage>
</organism>
<evidence type="ECO:0000313" key="3">
    <source>
        <dbReference type="Proteomes" id="UP000269221"/>
    </source>
</evidence>
<evidence type="ECO:0000313" key="2">
    <source>
        <dbReference type="EMBL" id="RMC13351.1"/>
    </source>
</evidence>
<sequence length="142" mass="15156">MMPSRGTWTKLRSGLTLGTQQVQQQGAAPELGQSQTLSTDWEKSVREALWRIPECSCGQKAGYKPTVLTGSPEGQLYPGLHKKLTGQQAEGGDSASLLCPHETPAGVLHPTLMTSTQEGHGSVGVDPEEDDKDDQRVTAKTG</sequence>
<dbReference type="Proteomes" id="UP000269221">
    <property type="component" value="Unassembled WGS sequence"/>
</dbReference>
<proteinExistence type="predicted"/>
<dbReference type="EMBL" id="QRBI01000106">
    <property type="protein sequence ID" value="RMC13351.1"/>
    <property type="molecule type" value="Genomic_DNA"/>
</dbReference>
<feature type="region of interest" description="Disordered" evidence="1">
    <location>
        <begin position="19"/>
        <end position="39"/>
    </location>
</feature>
<accession>A0A3M0KL35</accession>
<comment type="caution">
    <text evidence="2">The sequence shown here is derived from an EMBL/GenBank/DDBJ whole genome shotgun (WGS) entry which is preliminary data.</text>
</comment>
<reference evidence="2 3" key="1">
    <citation type="submission" date="2018-07" db="EMBL/GenBank/DDBJ databases">
        <title>A high quality draft genome assembly of the barn swallow (H. rustica rustica).</title>
        <authorList>
            <person name="Formenti G."/>
            <person name="Chiara M."/>
            <person name="Poveda L."/>
            <person name="Francoijs K.-J."/>
            <person name="Bonisoli-Alquati A."/>
            <person name="Canova L."/>
            <person name="Gianfranceschi L."/>
            <person name="Horner D.S."/>
            <person name="Saino N."/>
        </authorList>
    </citation>
    <scope>NUCLEOTIDE SEQUENCE [LARGE SCALE GENOMIC DNA]</scope>
    <source>
        <strain evidence="2">Chelidonia</strain>
        <tissue evidence="2">Blood</tissue>
    </source>
</reference>
<protein>
    <submittedName>
        <fullName evidence="2">Uncharacterized protein</fullName>
    </submittedName>
</protein>
<evidence type="ECO:0000256" key="1">
    <source>
        <dbReference type="SAM" id="MobiDB-lite"/>
    </source>
</evidence>
<name>A0A3M0KL35_HIRRU</name>